<organism evidence="1">
    <name type="scientific">Anguilla anguilla</name>
    <name type="common">European freshwater eel</name>
    <name type="synonym">Muraena anguilla</name>
    <dbReference type="NCBI Taxonomy" id="7936"/>
    <lineage>
        <taxon>Eukaryota</taxon>
        <taxon>Metazoa</taxon>
        <taxon>Chordata</taxon>
        <taxon>Craniata</taxon>
        <taxon>Vertebrata</taxon>
        <taxon>Euteleostomi</taxon>
        <taxon>Actinopterygii</taxon>
        <taxon>Neopterygii</taxon>
        <taxon>Teleostei</taxon>
        <taxon>Anguilliformes</taxon>
        <taxon>Anguillidae</taxon>
        <taxon>Anguilla</taxon>
    </lineage>
</organism>
<proteinExistence type="predicted"/>
<accession>A0A0E9XY31</accession>
<dbReference type="AlphaFoldDB" id="A0A0E9XY31"/>
<evidence type="ECO:0000313" key="1">
    <source>
        <dbReference type="EMBL" id="JAI06614.1"/>
    </source>
</evidence>
<dbReference type="EMBL" id="GBXM01001964">
    <property type="protein sequence ID" value="JAI06614.1"/>
    <property type="molecule type" value="Transcribed_RNA"/>
</dbReference>
<reference evidence="1" key="2">
    <citation type="journal article" date="2015" name="Fish Shellfish Immunol.">
        <title>Early steps in the European eel (Anguilla anguilla)-Vibrio vulnificus interaction in the gills: Role of the RtxA13 toxin.</title>
        <authorList>
            <person name="Callol A."/>
            <person name="Pajuelo D."/>
            <person name="Ebbesson L."/>
            <person name="Teles M."/>
            <person name="MacKenzie S."/>
            <person name="Amaro C."/>
        </authorList>
    </citation>
    <scope>NUCLEOTIDE SEQUENCE</scope>
</reference>
<sequence length="124" mass="14531">MAWPGGSMRIRMQPCSCRVSTRKWLLLSCSMSKCITLVSPMSPTPALASTMMAQRLWLLVKLITMIWKHSLLKSRLKRKEMTQYSMKYLPRVKEMLPRLLTTTSLRHTSRDCGHIFLYSSYWKD</sequence>
<protein>
    <submittedName>
        <fullName evidence="1">Uncharacterized protein</fullName>
    </submittedName>
</protein>
<name>A0A0E9XY31_ANGAN</name>
<reference evidence="1" key="1">
    <citation type="submission" date="2014-11" db="EMBL/GenBank/DDBJ databases">
        <authorList>
            <person name="Amaro Gonzalez C."/>
        </authorList>
    </citation>
    <scope>NUCLEOTIDE SEQUENCE</scope>
</reference>